<sequence length="159" mass="17240">MPVPKLRTRDSSAPPQSVNGSSISGSPLSRVSSRLSMASESLSKTLTPGELTLAASRQELEILTETHPDPVILKQPSVEDLSSRVDLIALDSPFVSDPPDATPDVDFKDLWEAIGDGDARGWYDASVEKVIERLQGLRNKITALFEPLACFLVDTDRPP</sequence>
<dbReference type="Proteomes" id="UP000717328">
    <property type="component" value="Unassembled WGS sequence"/>
</dbReference>
<gene>
    <name evidence="2" type="ORF">H0H81_004885</name>
</gene>
<comment type="caution">
    <text evidence="2">The sequence shown here is derived from an EMBL/GenBank/DDBJ whole genome shotgun (WGS) entry which is preliminary data.</text>
</comment>
<evidence type="ECO:0000313" key="3">
    <source>
        <dbReference type="Proteomes" id="UP000717328"/>
    </source>
</evidence>
<evidence type="ECO:0000313" key="2">
    <source>
        <dbReference type="EMBL" id="KAG5652477.1"/>
    </source>
</evidence>
<dbReference type="EMBL" id="JABCKI010000124">
    <property type="protein sequence ID" value="KAG5652477.1"/>
    <property type="molecule type" value="Genomic_DNA"/>
</dbReference>
<dbReference type="OrthoDB" id="29308at2759"/>
<dbReference type="AlphaFoldDB" id="A0A9P7GSQ7"/>
<reference evidence="2" key="2">
    <citation type="submission" date="2021-10" db="EMBL/GenBank/DDBJ databases">
        <title>Phylogenomics reveals ancestral predisposition of the termite-cultivated fungus Termitomyces towards a domesticated lifestyle.</title>
        <authorList>
            <person name="Auxier B."/>
            <person name="Grum-Grzhimaylo A."/>
            <person name="Cardenas M.E."/>
            <person name="Lodge J.D."/>
            <person name="Laessoe T."/>
            <person name="Pedersen O."/>
            <person name="Smith M.E."/>
            <person name="Kuyper T.W."/>
            <person name="Franco-Molano E.A."/>
            <person name="Baroni T.J."/>
            <person name="Aanen D.K."/>
        </authorList>
    </citation>
    <scope>NUCLEOTIDE SEQUENCE</scope>
    <source>
        <strain evidence="2">D49</strain>
    </source>
</reference>
<accession>A0A9P7GSQ7</accession>
<feature type="compositionally biased region" description="Polar residues" evidence="1">
    <location>
        <begin position="11"/>
        <end position="27"/>
    </location>
</feature>
<feature type="compositionally biased region" description="Low complexity" evidence="1">
    <location>
        <begin position="28"/>
        <end position="43"/>
    </location>
</feature>
<reference evidence="2" key="1">
    <citation type="submission" date="2021-02" db="EMBL/GenBank/DDBJ databases">
        <authorList>
            <person name="Nieuwenhuis M."/>
            <person name="Van De Peppel L.J.J."/>
        </authorList>
    </citation>
    <scope>NUCLEOTIDE SEQUENCE</scope>
    <source>
        <strain evidence="2">D49</strain>
    </source>
</reference>
<protein>
    <submittedName>
        <fullName evidence="2">Uncharacterized protein</fullName>
    </submittedName>
</protein>
<name>A0A9P7GSQ7_9AGAR</name>
<organism evidence="2 3">
    <name type="scientific">Sphagnurus paluster</name>
    <dbReference type="NCBI Taxonomy" id="117069"/>
    <lineage>
        <taxon>Eukaryota</taxon>
        <taxon>Fungi</taxon>
        <taxon>Dikarya</taxon>
        <taxon>Basidiomycota</taxon>
        <taxon>Agaricomycotina</taxon>
        <taxon>Agaricomycetes</taxon>
        <taxon>Agaricomycetidae</taxon>
        <taxon>Agaricales</taxon>
        <taxon>Tricholomatineae</taxon>
        <taxon>Lyophyllaceae</taxon>
        <taxon>Sphagnurus</taxon>
    </lineage>
</organism>
<keyword evidence="3" id="KW-1185">Reference proteome</keyword>
<proteinExistence type="predicted"/>
<evidence type="ECO:0000256" key="1">
    <source>
        <dbReference type="SAM" id="MobiDB-lite"/>
    </source>
</evidence>
<feature type="region of interest" description="Disordered" evidence="1">
    <location>
        <begin position="1"/>
        <end position="43"/>
    </location>
</feature>